<protein>
    <submittedName>
        <fullName evidence="4">Response regulator transcription factor</fullName>
    </submittedName>
</protein>
<evidence type="ECO:0000256" key="2">
    <source>
        <dbReference type="PROSITE-ProRule" id="PRU00169"/>
    </source>
</evidence>
<dbReference type="EMBL" id="CP060394">
    <property type="protein sequence ID" value="QNI34104.1"/>
    <property type="molecule type" value="Genomic_DNA"/>
</dbReference>
<gene>
    <name evidence="4" type="ORF">H7849_09465</name>
</gene>
<feature type="modified residue" description="4-aspartylphosphate" evidence="2">
    <location>
        <position position="52"/>
    </location>
</feature>
<evidence type="ECO:0000313" key="5">
    <source>
        <dbReference type="Proteomes" id="UP000515312"/>
    </source>
</evidence>
<dbReference type="InterPro" id="IPR050595">
    <property type="entry name" value="Bact_response_regulator"/>
</dbReference>
<evidence type="ECO:0000313" key="4">
    <source>
        <dbReference type="EMBL" id="QNI34104.1"/>
    </source>
</evidence>
<dbReference type="AlphaFoldDB" id="A0A7G8BNI4"/>
<dbReference type="KEGG" id="adin:H7849_09465"/>
<dbReference type="InterPro" id="IPR001789">
    <property type="entry name" value="Sig_transdc_resp-reg_receiver"/>
</dbReference>
<dbReference type="PANTHER" id="PTHR44591:SF23">
    <property type="entry name" value="CHEY SUBFAMILY"/>
    <property type="match status" value="1"/>
</dbReference>
<accession>A0A7G8BNI4</accession>
<proteinExistence type="predicted"/>
<dbReference type="GO" id="GO:0000160">
    <property type="term" value="P:phosphorelay signal transduction system"/>
    <property type="evidence" value="ECO:0007669"/>
    <property type="project" value="InterPro"/>
</dbReference>
<dbReference type="PANTHER" id="PTHR44591">
    <property type="entry name" value="STRESS RESPONSE REGULATOR PROTEIN 1"/>
    <property type="match status" value="1"/>
</dbReference>
<dbReference type="SMART" id="SM00448">
    <property type="entry name" value="REC"/>
    <property type="match status" value="1"/>
</dbReference>
<name>A0A7G8BNI4_9BACT</name>
<feature type="domain" description="Response regulatory" evidence="3">
    <location>
        <begin position="3"/>
        <end position="119"/>
    </location>
</feature>
<dbReference type="SUPFAM" id="SSF52172">
    <property type="entry name" value="CheY-like"/>
    <property type="match status" value="1"/>
</dbReference>
<keyword evidence="1 2" id="KW-0597">Phosphoprotein</keyword>
<dbReference type="Gene3D" id="3.40.50.2300">
    <property type="match status" value="1"/>
</dbReference>
<keyword evidence="5" id="KW-1185">Reference proteome</keyword>
<organism evidence="4 5">
    <name type="scientific">Alloacidobacterium dinghuense</name>
    <dbReference type="NCBI Taxonomy" id="2763107"/>
    <lineage>
        <taxon>Bacteria</taxon>
        <taxon>Pseudomonadati</taxon>
        <taxon>Acidobacteriota</taxon>
        <taxon>Terriglobia</taxon>
        <taxon>Terriglobales</taxon>
        <taxon>Acidobacteriaceae</taxon>
        <taxon>Alloacidobacterium</taxon>
    </lineage>
</organism>
<sequence>MKRVLVVDSDPRVCEAIHKELSVMSHAVYFAFDAVQAISQAHKCKPDLVIVDLSLPAGNGLSVVERLRAMTPFVRTPIIVIAERGARLQAGRVLDAGANAFLSKPLGRQRLLEQVANLLPREKPQDAWMDTMQLLTK</sequence>
<evidence type="ECO:0000256" key="1">
    <source>
        <dbReference type="ARBA" id="ARBA00022553"/>
    </source>
</evidence>
<dbReference type="RefSeq" id="WP_186745989.1">
    <property type="nucleotide sequence ID" value="NZ_CP060394.1"/>
</dbReference>
<dbReference type="InterPro" id="IPR011006">
    <property type="entry name" value="CheY-like_superfamily"/>
</dbReference>
<dbReference type="Proteomes" id="UP000515312">
    <property type="component" value="Chromosome"/>
</dbReference>
<evidence type="ECO:0000259" key="3">
    <source>
        <dbReference type="PROSITE" id="PS50110"/>
    </source>
</evidence>
<dbReference type="PROSITE" id="PS50110">
    <property type="entry name" value="RESPONSE_REGULATORY"/>
    <property type="match status" value="1"/>
</dbReference>
<dbReference type="Pfam" id="PF00072">
    <property type="entry name" value="Response_reg"/>
    <property type="match status" value="1"/>
</dbReference>
<reference evidence="4 5" key="1">
    <citation type="submission" date="2020-08" db="EMBL/GenBank/DDBJ databases">
        <title>Edaphobacter telluris sp. nov. and Acidobacterium dinghuensis sp. nov., two acidobacteria isolated from forest soil.</title>
        <authorList>
            <person name="Fu J."/>
            <person name="Qiu L."/>
        </authorList>
    </citation>
    <scope>NUCLEOTIDE SEQUENCE [LARGE SCALE GENOMIC DNA]</scope>
    <source>
        <strain evidence="4">4Y35</strain>
    </source>
</reference>